<evidence type="ECO:0000313" key="12">
    <source>
        <dbReference type="Proteomes" id="UP000053127"/>
    </source>
</evidence>
<keyword evidence="12" id="KW-1185">Reference proteome</keyword>
<evidence type="ECO:0000256" key="2">
    <source>
        <dbReference type="ARBA" id="ARBA00008072"/>
    </source>
</evidence>
<dbReference type="AlphaFoldDB" id="A0A117Q1P1"/>
<keyword evidence="8" id="KW-0472">Membrane</keyword>
<dbReference type="GO" id="GO:0004022">
    <property type="term" value="F:alcohol dehydrogenase (NAD+) activity"/>
    <property type="evidence" value="ECO:0007669"/>
    <property type="project" value="UniProtKB-EC"/>
</dbReference>
<dbReference type="STRING" id="67386.AQI95_25955"/>
<evidence type="ECO:0000259" key="10">
    <source>
        <dbReference type="Pfam" id="PF08240"/>
    </source>
</evidence>
<dbReference type="RefSeq" id="WP_067128483.1">
    <property type="nucleotide sequence ID" value="NZ_KQ948215.1"/>
</dbReference>
<name>A0A117Q1P1_9ACTN</name>
<dbReference type="SUPFAM" id="SSF50129">
    <property type="entry name" value="GroES-like"/>
    <property type="match status" value="1"/>
</dbReference>
<evidence type="ECO:0000256" key="8">
    <source>
        <dbReference type="SAM" id="Phobius"/>
    </source>
</evidence>
<accession>A0A117Q1P1</accession>
<dbReference type="SUPFAM" id="SSF51735">
    <property type="entry name" value="NAD(P)-binding Rossmann-fold domains"/>
    <property type="match status" value="1"/>
</dbReference>
<keyword evidence="7" id="KW-0520">NAD</keyword>
<organism evidence="11 12">
    <name type="scientific">Streptomyces yokosukanensis</name>
    <dbReference type="NCBI Taxonomy" id="67386"/>
    <lineage>
        <taxon>Bacteria</taxon>
        <taxon>Bacillati</taxon>
        <taxon>Actinomycetota</taxon>
        <taxon>Actinomycetes</taxon>
        <taxon>Kitasatosporales</taxon>
        <taxon>Streptomycetaceae</taxon>
        <taxon>Streptomyces</taxon>
    </lineage>
</organism>
<dbReference type="InterPro" id="IPR013154">
    <property type="entry name" value="ADH-like_N"/>
</dbReference>
<dbReference type="InterPro" id="IPR036291">
    <property type="entry name" value="NAD(P)-bd_dom_sf"/>
</dbReference>
<sequence>MTNQPEQPARTTDRLDETLVAVWRGGDDIALETVPVPALGPGDVLVRMRLATICGSDRHTVSGRRVQPCPSVLGHETVGEIVACGADGARAVDGRELRAGQRVIWSVTLPCGTCDRCLAGVTAKCRTVRKAGHEAWDSDWPLSGGYARHVLLPHGMPIAVVGDALADALAAPAACATATVMAVVERAPRMAGRRVVVVGAGMLGLTAVAAAAAAGASSVTAVDPAAERRELARRFGATEVRPTMPDAGPCDVLLEFSGSSTALQQGLRTLDVQGVAVLAGAVLPDAPVVVEPESVVRGHLSVVGVHNYEPRHLTEALSFLEETRDRFPWQDLVAEPVPLEAVGSLLTDPPGTTPRYSITAH</sequence>
<dbReference type="InterPro" id="IPR013149">
    <property type="entry name" value="ADH-like_C"/>
</dbReference>
<dbReference type="InterPro" id="IPR011032">
    <property type="entry name" value="GroES-like_sf"/>
</dbReference>
<evidence type="ECO:0000256" key="1">
    <source>
        <dbReference type="ARBA" id="ARBA00001947"/>
    </source>
</evidence>
<dbReference type="Gene3D" id="3.90.180.10">
    <property type="entry name" value="Medium-chain alcohol dehydrogenases, catalytic domain"/>
    <property type="match status" value="1"/>
</dbReference>
<dbReference type="GO" id="GO:0005737">
    <property type="term" value="C:cytoplasm"/>
    <property type="evidence" value="ECO:0007669"/>
    <property type="project" value="TreeGrafter"/>
</dbReference>
<dbReference type="OrthoDB" id="3987021at2"/>
<evidence type="ECO:0000256" key="5">
    <source>
        <dbReference type="ARBA" id="ARBA00022833"/>
    </source>
</evidence>
<dbReference type="EC" id="1.1.1.1" evidence="3"/>
<evidence type="ECO:0000256" key="7">
    <source>
        <dbReference type="ARBA" id="ARBA00023027"/>
    </source>
</evidence>
<comment type="similarity">
    <text evidence="2">Belongs to the zinc-containing alcohol dehydrogenase family.</text>
</comment>
<dbReference type="InterPro" id="IPR017743">
    <property type="entry name" value="ADH_phosphonate_catab-assoc"/>
</dbReference>
<dbReference type="Proteomes" id="UP000053127">
    <property type="component" value="Unassembled WGS sequence"/>
</dbReference>
<keyword evidence="6" id="KW-0560">Oxidoreductase</keyword>
<dbReference type="NCBIfam" id="TIGR03366">
    <property type="entry name" value="HpnZ_proposed"/>
    <property type="match status" value="1"/>
</dbReference>
<keyword evidence="8" id="KW-0812">Transmembrane</keyword>
<keyword evidence="5" id="KW-0862">Zinc</keyword>
<evidence type="ECO:0000256" key="3">
    <source>
        <dbReference type="ARBA" id="ARBA00013190"/>
    </source>
</evidence>
<evidence type="ECO:0000256" key="4">
    <source>
        <dbReference type="ARBA" id="ARBA00022723"/>
    </source>
</evidence>
<reference evidence="11 12" key="1">
    <citation type="submission" date="2015-10" db="EMBL/GenBank/DDBJ databases">
        <title>Draft genome sequence of Streptomyces yokosukanensis DSM 40224, type strain for the species Streptomyces yokosukanensis.</title>
        <authorList>
            <person name="Ruckert C."/>
            <person name="Winkler A."/>
            <person name="Kalinowski J."/>
            <person name="Kampfer P."/>
            <person name="Glaeser S."/>
        </authorList>
    </citation>
    <scope>NUCLEOTIDE SEQUENCE [LARGE SCALE GENOMIC DNA]</scope>
    <source>
        <strain evidence="11 12">DSM 40224</strain>
    </source>
</reference>
<proteinExistence type="inferred from homology"/>
<dbReference type="Gene3D" id="3.40.50.720">
    <property type="entry name" value="NAD(P)-binding Rossmann-like Domain"/>
    <property type="match status" value="1"/>
</dbReference>
<comment type="caution">
    <text evidence="11">The sequence shown here is derived from an EMBL/GenBank/DDBJ whole genome shotgun (WGS) entry which is preliminary data.</text>
</comment>
<keyword evidence="4" id="KW-0479">Metal-binding</keyword>
<keyword evidence="8" id="KW-1133">Transmembrane helix</keyword>
<dbReference type="EMBL" id="LMWN01000036">
    <property type="protein sequence ID" value="KUN02969.1"/>
    <property type="molecule type" value="Genomic_DNA"/>
</dbReference>
<dbReference type="PANTHER" id="PTHR42940:SF3">
    <property type="entry name" value="ALCOHOL DEHYDROGENASE 1-RELATED"/>
    <property type="match status" value="1"/>
</dbReference>
<comment type="cofactor">
    <cofactor evidence="1">
        <name>Zn(2+)</name>
        <dbReference type="ChEBI" id="CHEBI:29105"/>
    </cofactor>
</comment>
<feature type="domain" description="Alcohol dehydrogenase-like N-terminal" evidence="10">
    <location>
        <begin position="40"/>
        <end position="156"/>
    </location>
</feature>
<dbReference type="PANTHER" id="PTHR42940">
    <property type="entry name" value="ALCOHOL DEHYDROGENASE 1-RELATED"/>
    <property type="match status" value="1"/>
</dbReference>
<dbReference type="GO" id="GO:0046872">
    <property type="term" value="F:metal ion binding"/>
    <property type="evidence" value="ECO:0007669"/>
    <property type="project" value="UniProtKB-KW"/>
</dbReference>
<evidence type="ECO:0000256" key="6">
    <source>
        <dbReference type="ARBA" id="ARBA00023002"/>
    </source>
</evidence>
<evidence type="ECO:0000259" key="9">
    <source>
        <dbReference type="Pfam" id="PF00107"/>
    </source>
</evidence>
<protein>
    <recommendedName>
        <fullName evidence="3">alcohol dehydrogenase</fullName>
        <ecNumber evidence="3">1.1.1.1</ecNumber>
    </recommendedName>
</protein>
<evidence type="ECO:0000313" key="11">
    <source>
        <dbReference type="EMBL" id="KUN02969.1"/>
    </source>
</evidence>
<dbReference type="Pfam" id="PF08240">
    <property type="entry name" value="ADH_N"/>
    <property type="match status" value="1"/>
</dbReference>
<feature type="domain" description="Alcohol dehydrogenase-like C-terminal" evidence="9">
    <location>
        <begin position="203"/>
        <end position="321"/>
    </location>
</feature>
<dbReference type="Pfam" id="PF00107">
    <property type="entry name" value="ADH_zinc_N"/>
    <property type="match status" value="1"/>
</dbReference>
<gene>
    <name evidence="11" type="ORF">AQI95_25955</name>
</gene>
<feature type="transmembrane region" description="Helical" evidence="8">
    <location>
        <begin position="195"/>
        <end position="216"/>
    </location>
</feature>